<evidence type="ECO:0000256" key="1">
    <source>
        <dbReference type="ARBA" id="ARBA00022676"/>
    </source>
</evidence>
<organism evidence="3 4">
    <name type="scientific">Bosea lupini</name>
    <dbReference type="NCBI Taxonomy" id="1036779"/>
    <lineage>
        <taxon>Bacteria</taxon>
        <taxon>Pseudomonadati</taxon>
        <taxon>Pseudomonadota</taxon>
        <taxon>Alphaproteobacteria</taxon>
        <taxon>Hyphomicrobiales</taxon>
        <taxon>Boseaceae</taxon>
        <taxon>Bosea</taxon>
    </lineage>
</organism>
<evidence type="ECO:0000313" key="3">
    <source>
        <dbReference type="EMBL" id="SEK38097.1"/>
    </source>
</evidence>
<dbReference type="STRING" id="1036779.SAMN04515666_101371"/>
<evidence type="ECO:0000256" key="2">
    <source>
        <dbReference type="ARBA" id="ARBA00022679"/>
    </source>
</evidence>
<evidence type="ECO:0000313" key="4">
    <source>
        <dbReference type="Proteomes" id="UP000199664"/>
    </source>
</evidence>
<dbReference type="RefSeq" id="WP_091829209.1">
    <property type="nucleotide sequence ID" value="NZ_FOAN01000001.1"/>
</dbReference>
<dbReference type="EMBL" id="FOAN01000001">
    <property type="protein sequence ID" value="SEK38097.1"/>
    <property type="molecule type" value="Genomic_DNA"/>
</dbReference>
<name>A0A1H7GKN2_9HYPH</name>
<proteinExistence type="predicted"/>
<sequence length="377" mass="40628">MPAAPAPSVVIFGSAKPVTCAVMDYAYRLAGAVNALRPGLVAIRTIEPERPAAFIGAIAEELRRDRIVHFQMPIEGWGNSVVPGSALMAARLMTRKGRIAITLHEWASLNRLRYLSMVPDILACDGFVLVSPQQREGFLTTPLVGAAKKQAAPVIPIGPNIMPARIDPERVAAERVKLRGSGASEADVVIGYFGVLYASKRPDVLLRTTQALHQRGVKARLLICGDFLWDKPGDREAFLALASELGVSDWLDFRGRIDDESELMATLSAADVFLLPFTDGISTRRGSFQAVSQLAIPLVSTEPERQDEFALAPALKAKIDNPATVLCPTDATPERFAEAILAAQARKAEAIGVDLAKLWSEAALAHISFYDGLKAPA</sequence>
<dbReference type="Gene3D" id="3.40.50.2000">
    <property type="entry name" value="Glycogen Phosphorylase B"/>
    <property type="match status" value="1"/>
</dbReference>
<keyword evidence="2 3" id="KW-0808">Transferase</keyword>
<dbReference type="Pfam" id="PF13692">
    <property type="entry name" value="Glyco_trans_1_4"/>
    <property type="match status" value="1"/>
</dbReference>
<keyword evidence="4" id="KW-1185">Reference proteome</keyword>
<dbReference type="AlphaFoldDB" id="A0A1H7GKN2"/>
<dbReference type="PANTHER" id="PTHR12526">
    <property type="entry name" value="GLYCOSYLTRANSFERASE"/>
    <property type="match status" value="1"/>
</dbReference>
<dbReference type="PANTHER" id="PTHR12526:SF510">
    <property type="entry name" value="D-INOSITOL 3-PHOSPHATE GLYCOSYLTRANSFERASE"/>
    <property type="match status" value="1"/>
</dbReference>
<accession>A0A1H7GKN2</accession>
<dbReference type="SUPFAM" id="SSF53756">
    <property type="entry name" value="UDP-Glycosyltransferase/glycogen phosphorylase"/>
    <property type="match status" value="1"/>
</dbReference>
<gene>
    <name evidence="3" type="ORF">SAMN04515666_101371</name>
</gene>
<dbReference type="OrthoDB" id="7988204at2"/>
<dbReference type="GO" id="GO:0016757">
    <property type="term" value="F:glycosyltransferase activity"/>
    <property type="evidence" value="ECO:0007669"/>
    <property type="project" value="UniProtKB-KW"/>
</dbReference>
<protein>
    <submittedName>
        <fullName evidence="3">Glycosyl transferases group 1</fullName>
    </submittedName>
</protein>
<dbReference type="Proteomes" id="UP000199664">
    <property type="component" value="Unassembled WGS sequence"/>
</dbReference>
<keyword evidence="1" id="KW-0328">Glycosyltransferase</keyword>
<reference evidence="4" key="1">
    <citation type="submission" date="2016-10" db="EMBL/GenBank/DDBJ databases">
        <authorList>
            <person name="Varghese N."/>
            <person name="Submissions S."/>
        </authorList>
    </citation>
    <scope>NUCLEOTIDE SEQUENCE [LARGE SCALE GENOMIC DNA]</scope>
    <source>
        <strain evidence="4">LMG 26383,CCUG 61248,R- 45681</strain>
    </source>
</reference>